<evidence type="ECO:0000313" key="10">
    <source>
        <dbReference type="Proteomes" id="UP000682416"/>
    </source>
</evidence>
<dbReference type="SUPFAM" id="SSF46548">
    <property type="entry name" value="alpha-helical ferredoxin"/>
    <property type="match status" value="1"/>
</dbReference>
<comment type="similarity">
    <text evidence="2">Belongs to the succinate dehydrogenase/fumarate reductase iron-sulfur protein family.</text>
</comment>
<feature type="domain" description="2Fe-2S ferredoxin-type" evidence="7">
    <location>
        <begin position="1"/>
        <end position="102"/>
    </location>
</feature>
<keyword evidence="3" id="KW-0479">Metal-binding</keyword>
<dbReference type="Gene3D" id="1.10.1060.10">
    <property type="entry name" value="Alpha-helical ferredoxin"/>
    <property type="match status" value="1"/>
</dbReference>
<evidence type="ECO:0000256" key="6">
    <source>
        <dbReference type="ARBA" id="ARBA00034078"/>
    </source>
</evidence>
<reference evidence="9" key="1">
    <citation type="submission" date="2021-05" db="EMBL/GenBank/DDBJ databases">
        <authorList>
            <person name="Kaiqin L."/>
            <person name="Jian G."/>
        </authorList>
    </citation>
    <scope>NUCLEOTIDE SEQUENCE</scope>
    <source>
        <strain evidence="9">HDS5</strain>
    </source>
</reference>
<evidence type="ECO:0000256" key="1">
    <source>
        <dbReference type="ARBA" id="ARBA00001927"/>
    </source>
</evidence>
<dbReference type="GO" id="GO:0046872">
    <property type="term" value="F:metal ion binding"/>
    <property type="evidence" value="ECO:0007669"/>
    <property type="project" value="UniProtKB-KW"/>
</dbReference>
<dbReference type="InterPro" id="IPR017900">
    <property type="entry name" value="4Fe4S_Fe_S_CS"/>
</dbReference>
<keyword evidence="5" id="KW-0411">Iron-sulfur</keyword>
<feature type="domain" description="4Fe-4S ferredoxin-type" evidence="8">
    <location>
        <begin position="149"/>
        <end position="179"/>
    </location>
</feature>
<dbReference type="GO" id="GO:0009060">
    <property type="term" value="P:aerobic respiration"/>
    <property type="evidence" value="ECO:0007669"/>
    <property type="project" value="TreeGrafter"/>
</dbReference>
<dbReference type="PROSITE" id="PS00197">
    <property type="entry name" value="2FE2S_FER_1"/>
    <property type="match status" value="1"/>
</dbReference>
<evidence type="ECO:0000256" key="5">
    <source>
        <dbReference type="ARBA" id="ARBA00023014"/>
    </source>
</evidence>
<comment type="cofactor">
    <cofactor evidence="1">
        <name>[3Fe-4S] cluster</name>
        <dbReference type="ChEBI" id="CHEBI:21137"/>
    </cofactor>
</comment>
<dbReference type="PANTHER" id="PTHR11921">
    <property type="entry name" value="SUCCINATE DEHYDROGENASE IRON-SULFUR PROTEIN"/>
    <property type="match status" value="1"/>
</dbReference>
<evidence type="ECO:0000259" key="8">
    <source>
        <dbReference type="PROSITE" id="PS51379"/>
    </source>
</evidence>
<accession>A0A975QL98</accession>
<evidence type="ECO:0000256" key="2">
    <source>
        <dbReference type="ARBA" id="ARBA00009433"/>
    </source>
</evidence>
<dbReference type="InterPro" id="IPR036010">
    <property type="entry name" value="2Fe-2S_ferredoxin-like_sf"/>
</dbReference>
<dbReference type="NCBIfam" id="NF005746">
    <property type="entry name" value="PRK07570.1"/>
    <property type="match status" value="1"/>
</dbReference>
<dbReference type="SUPFAM" id="SSF54292">
    <property type="entry name" value="2Fe-2S ferredoxin-like"/>
    <property type="match status" value="1"/>
</dbReference>
<evidence type="ECO:0000259" key="7">
    <source>
        <dbReference type="PROSITE" id="PS51085"/>
    </source>
</evidence>
<dbReference type="Pfam" id="PF12838">
    <property type="entry name" value="Fer4_7"/>
    <property type="match status" value="1"/>
</dbReference>
<sequence>MNITLRVWRQKGRDDEGRMVTYKLTDVSPDMSFLEMLDVLNEKLTLENEDPVAFDHDCREGICGACGVVIDGEAHGPEVTTTCQLHMRSFNDGDTITVEPWRAKAFPVVKDLVVDRGSFDRIIQAGGFISAPTGTAPDAHANPIPKPDADRAFDAATCIGCGACVAACPNASGMLFTAAKVTHLGMLPQGWPERASRVVKMINQHDHEDFGGCTNIGECAAVCPKGIPLDTISQLNRDLLGSLSKGIG</sequence>
<evidence type="ECO:0000313" key="9">
    <source>
        <dbReference type="EMBL" id="QVJ02030.1"/>
    </source>
</evidence>
<dbReference type="Proteomes" id="UP000682416">
    <property type="component" value="Chromosome"/>
</dbReference>
<keyword evidence="10" id="KW-1185">Reference proteome</keyword>
<dbReference type="InterPro" id="IPR050573">
    <property type="entry name" value="SDH/FRD_Iron-Sulfur"/>
</dbReference>
<dbReference type="InterPro" id="IPR006058">
    <property type="entry name" value="2Fe2S_fd_BS"/>
</dbReference>
<dbReference type="PROSITE" id="PS51085">
    <property type="entry name" value="2FE2S_FER_2"/>
    <property type="match status" value="1"/>
</dbReference>
<dbReference type="KEGG" id="nec:KGD82_03870"/>
<name>A0A975QL98_9ACTN</name>
<dbReference type="GO" id="GO:0022904">
    <property type="term" value="P:respiratory electron transport chain"/>
    <property type="evidence" value="ECO:0007669"/>
    <property type="project" value="TreeGrafter"/>
</dbReference>
<dbReference type="EMBL" id="CP074402">
    <property type="protein sequence ID" value="QVJ02030.1"/>
    <property type="molecule type" value="Genomic_DNA"/>
</dbReference>
<gene>
    <name evidence="9" type="ORF">KGD82_03870</name>
</gene>
<dbReference type="PROSITE" id="PS00198">
    <property type="entry name" value="4FE4S_FER_1"/>
    <property type="match status" value="1"/>
</dbReference>
<dbReference type="Gene3D" id="3.10.20.30">
    <property type="match status" value="1"/>
</dbReference>
<evidence type="ECO:0000256" key="4">
    <source>
        <dbReference type="ARBA" id="ARBA00023004"/>
    </source>
</evidence>
<dbReference type="GO" id="GO:0009055">
    <property type="term" value="F:electron transfer activity"/>
    <property type="evidence" value="ECO:0007669"/>
    <property type="project" value="InterPro"/>
</dbReference>
<dbReference type="AlphaFoldDB" id="A0A975QL98"/>
<dbReference type="InterPro" id="IPR009051">
    <property type="entry name" value="Helical_ferredxn"/>
</dbReference>
<comment type="cofactor">
    <cofactor evidence="6">
        <name>[2Fe-2S] cluster</name>
        <dbReference type="ChEBI" id="CHEBI:190135"/>
    </cofactor>
</comment>
<keyword evidence="4" id="KW-0408">Iron</keyword>
<dbReference type="PROSITE" id="PS51379">
    <property type="entry name" value="4FE4S_FER_2"/>
    <property type="match status" value="1"/>
</dbReference>
<dbReference type="Pfam" id="PF13085">
    <property type="entry name" value="Fer2_3"/>
    <property type="match status" value="1"/>
</dbReference>
<protein>
    <submittedName>
        <fullName evidence="9">Succinate dehydrogenase/fumarate reductase iron-sulfur subunit</fullName>
    </submittedName>
</protein>
<dbReference type="InterPro" id="IPR012675">
    <property type="entry name" value="Beta-grasp_dom_sf"/>
</dbReference>
<dbReference type="InterPro" id="IPR001041">
    <property type="entry name" value="2Fe-2S_ferredoxin-type"/>
</dbReference>
<dbReference type="InterPro" id="IPR025192">
    <property type="entry name" value="Succ_DH/fum_Rdtase_N"/>
</dbReference>
<evidence type="ECO:0000256" key="3">
    <source>
        <dbReference type="ARBA" id="ARBA00022723"/>
    </source>
</evidence>
<organism evidence="9 10">
    <name type="scientific">Nocardiopsis eucommiae</name>
    <dbReference type="NCBI Taxonomy" id="2831970"/>
    <lineage>
        <taxon>Bacteria</taxon>
        <taxon>Bacillati</taxon>
        <taxon>Actinomycetota</taxon>
        <taxon>Actinomycetes</taxon>
        <taxon>Streptosporangiales</taxon>
        <taxon>Nocardiopsidaceae</taxon>
        <taxon>Nocardiopsis</taxon>
    </lineage>
</organism>
<dbReference type="PANTHER" id="PTHR11921:SF41">
    <property type="entry name" value="SUCCINATE DEHYDROGENASE"/>
    <property type="match status" value="1"/>
</dbReference>
<dbReference type="InterPro" id="IPR017896">
    <property type="entry name" value="4Fe4S_Fe-S-bd"/>
</dbReference>
<dbReference type="GO" id="GO:0051537">
    <property type="term" value="F:2 iron, 2 sulfur cluster binding"/>
    <property type="evidence" value="ECO:0007669"/>
    <property type="project" value="InterPro"/>
</dbReference>
<proteinExistence type="inferred from homology"/>